<dbReference type="GO" id="GO:0008993">
    <property type="term" value="F:rhamnulokinase activity"/>
    <property type="evidence" value="ECO:0007669"/>
    <property type="project" value="InterPro"/>
</dbReference>
<feature type="domain" description="Carbohydrate kinase FGGY C-terminal" evidence="7">
    <location>
        <begin position="258"/>
        <end position="441"/>
    </location>
</feature>
<dbReference type="Gene3D" id="3.30.420.40">
    <property type="match status" value="2"/>
</dbReference>
<dbReference type="InterPro" id="IPR043129">
    <property type="entry name" value="ATPase_NBD"/>
</dbReference>
<dbReference type="InterPro" id="IPR018485">
    <property type="entry name" value="FGGY_C"/>
</dbReference>
<gene>
    <name evidence="8" type="ORF">LCGC14_0095750</name>
</gene>
<accession>A0A0F9XW80</accession>
<dbReference type="GO" id="GO:0019301">
    <property type="term" value="P:rhamnose catabolic process"/>
    <property type="evidence" value="ECO:0007669"/>
    <property type="project" value="InterPro"/>
</dbReference>
<reference evidence="8" key="1">
    <citation type="journal article" date="2015" name="Nature">
        <title>Complex archaea that bridge the gap between prokaryotes and eukaryotes.</title>
        <authorList>
            <person name="Spang A."/>
            <person name="Saw J.H."/>
            <person name="Jorgensen S.L."/>
            <person name="Zaremba-Niedzwiedzka K."/>
            <person name="Martijn J."/>
            <person name="Lind A.E."/>
            <person name="van Eijk R."/>
            <person name="Schleper C."/>
            <person name="Guy L."/>
            <person name="Ettema T.J."/>
        </authorList>
    </citation>
    <scope>NUCLEOTIDE SEQUENCE</scope>
</reference>
<keyword evidence="5" id="KW-0684">Rhamnose metabolism</keyword>
<evidence type="ECO:0000256" key="5">
    <source>
        <dbReference type="ARBA" id="ARBA00023308"/>
    </source>
</evidence>
<dbReference type="GO" id="GO:0005524">
    <property type="term" value="F:ATP binding"/>
    <property type="evidence" value="ECO:0007669"/>
    <property type="project" value="UniProtKB-KW"/>
</dbReference>
<comment type="caution">
    <text evidence="8">The sequence shown here is derived from an EMBL/GenBank/DDBJ whole genome shotgun (WGS) entry which is preliminary data.</text>
</comment>
<dbReference type="AlphaFoldDB" id="A0A0F9XW80"/>
<dbReference type="CDD" id="cd07771">
    <property type="entry name" value="ASKHA_NBD_FGGY_RhaB-like"/>
    <property type="match status" value="1"/>
</dbReference>
<dbReference type="EMBL" id="LAZR01000026">
    <property type="protein sequence ID" value="KKO03647.1"/>
    <property type="molecule type" value="Genomic_DNA"/>
</dbReference>
<evidence type="ECO:0000313" key="8">
    <source>
        <dbReference type="EMBL" id="KKO03647.1"/>
    </source>
</evidence>
<organism evidence="8">
    <name type="scientific">marine sediment metagenome</name>
    <dbReference type="NCBI Taxonomy" id="412755"/>
    <lineage>
        <taxon>unclassified sequences</taxon>
        <taxon>metagenomes</taxon>
        <taxon>ecological metagenomes</taxon>
    </lineage>
</organism>
<proteinExistence type="predicted"/>
<dbReference type="SUPFAM" id="SSF53067">
    <property type="entry name" value="Actin-like ATPase domain"/>
    <property type="match status" value="2"/>
</dbReference>
<dbReference type="Pfam" id="PF00370">
    <property type="entry name" value="FGGY_N"/>
    <property type="match status" value="1"/>
</dbReference>
<dbReference type="InterPro" id="IPR018484">
    <property type="entry name" value="FGGY_N"/>
</dbReference>
<evidence type="ECO:0000259" key="7">
    <source>
        <dbReference type="Pfam" id="PF02782"/>
    </source>
</evidence>
<dbReference type="PANTHER" id="PTHR43095:SF5">
    <property type="entry name" value="XYLULOSE KINASE"/>
    <property type="match status" value="1"/>
</dbReference>
<keyword evidence="1" id="KW-0808">Transferase</keyword>
<evidence type="ECO:0000256" key="4">
    <source>
        <dbReference type="ARBA" id="ARBA00022840"/>
    </source>
</evidence>
<feature type="domain" description="Carbohydrate kinase FGGY N-terminal" evidence="6">
    <location>
        <begin position="8"/>
        <end position="246"/>
    </location>
</feature>
<dbReference type="PANTHER" id="PTHR43095">
    <property type="entry name" value="SUGAR KINASE"/>
    <property type="match status" value="1"/>
</dbReference>
<name>A0A0F9XW80_9ZZZZ</name>
<keyword evidence="3" id="KW-0418">Kinase</keyword>
<evidence type="ECO:0000256" key="3">
    <source>
        <dbReference type="ARBA" id="ARBA00022777"/>
    </source>
</evidence>
<keyword evidence="2" id="KW-0547">Nucleotide-binding</keyword>
<sequence length="489" mass="53063">MSDTHRFLAIDLGAESGRGIIVTLADGRAEMEEIHRFPSHRVHLGGTMYWNFPDLWDGILSAMRICAERGVDLAGIGVDTWGVDFGLIDANGDLVGLPVCYRDHRTDGIHEYSDPIMSREELYEITGCNPWNLSSLMQLLAMQRDGSPLLKAGDCFLHIPDLINFFLTGVRAAEQSNLSTGNLLTVRGKWARRVTSRFKLPRKLFGADIIKPATLLGPLSDEVQKLTGLGPIPVVATAGHDTGAVVGAIPAKGRKWAFLSCGTWGIMGAMVRKPVTAPEALAAQMTNEVCIGGWFFCRNMVGMWPVQELRRKWDTADDPWDYDRITAEADRAPAGPLIPVADESLLAPDDMEEALNAVIARTGQGPAESRGQLIRSVMESVAAACAIELKRITPLFGHDVETLYMVGGATANKPLCQLVANACELKVLAGAPECTAMGNALGVALGLGILEKASDIRQVMRDSVEIETYTPQDGDHWADLRKRYAGLGD</sequence>
<keyword evidence="4" id="KW-0067">ATP-binding</keyword>
<dbReference type="Pfam" id="PF02782">
    <property type="entry name" value="FGGY_C"/>
    <property type="match status" value="1"/>
</dbReference>
<dbReference type="InterPro" id="IPR050406">
    <property type="entry name" value="FGGY_Carb_Kinase"/>
</dbReference>
<evidence type="ECO:0000256" key="1">
    <source>
        <dbReference type="ARBA" id="ARBA00022679"/>
    </source>
</evidence>
<dbReference type="InterPro" id="IPR013449">
    <property type="entry name" value="Rhamnulokinase"/>
</dbReference>
<protein>
    <recommendedName>
        <fullName evidence="9">Rhamnulokinase</fullName>
    </recommendedName>
</protein>
<evidence type="ECO:0000256" key="2">
    <source>
        <dbReference type="ARBA" id="ARBA00022741"/>
    </source>
</evidence>
<evidence type="ECO:0000259" key="6">
    <source>
        <dbReference type="Pfam" id="PF00370"/>
    </source>
</evidence>
<evidence type="ECO:0008006" key="9">
    <source>
        <dbReference type="Google" id="ProtNLM"/>
    </source>
</evidence>